<keyword evidence="2" id="KW-0378">Hydrolase</keyword>
<evidence type="ECO:0000256" key="1">
    <source>
        <dbReference type="ARBA" id="ARBA00022741"/>
    </source>
</evidence>
<evidence type="ECO:0000256" key="2">
    <source>
        <dbReference type="ARBA" id="ARBA00022801"/>
    </source>
</evidence>
<dbReference type="InterPro" id="IPR050079">
    <property type="entry name" value="DEAD_box_RNA_helicase"/>
</dbReference>
<dbReference type="SUPFAM" id="SSF52540">
    <property type="entry name" value="P-loop containing nucleoside triphosphate hydrolases"/>
    <property type="match status" value="2"/>
</dbReference>
<organism evidence="7 8">
    <name type="scientific">Sphingobacterium faecale</name>
    <dbReference type="NCBI Taxonomy" id="2803775"/>
    <lineage>
        <taxon>Bacteria</taxon>
        <taxon>Pseudomonadati</taxon>
        <taxon>Bacteroidota</taxon>
        <taxon>Sphingobacteriia</taxon>
        <taxon>Sphingobacteriales</taxon>
        <taxon>Sphingobacteriaceae</taxon>
        <taxon>Sphingobacterium</taxon>
    </lineage>
</organism>
<dbReference type="Gene3D" id="3.40.50.300">
    <property type="entry name" value="P-loop containing nucleotide triphosphate hydrolases"/>
    <property type="match status" value="2"/>
</dbReference>
<dbReference type="InterPro" id="IPR027417">
    <property type="entry name" value="P-loop_NTPase"/>
</dbReference>
<dbReference type="InterPro" id="IPR014001">
    <property type="entry name" value="Helicase_ATP-bd"/>
</dbReference>
<gene>
    <name evidence="7" type="ORF">JKG61_09785</name>
</gene>
<keyword evidence="8" id="KW-1185">Reference proteome</keyword>
<dbReference type="Proteomes" id="UP000625283">
    <property type="component" value="Unassembled WGS sequence"/>
</dbReference>
<sequence length="424" mass="47344">MSLDKLKLSKRLHRSMNDLGYFTAKEFQLQTLSRIVGGHSLIGIAPEGAGKTTTYILGVLMRLKYTRDEAPKVLVLAPNEERVNEIVDRFKTVSANNDLYIMGLKASGSTEDEIIDLVRGVDIVVATPNRARAIYLKLGLNLNRIQTFIIDDAEEIVKQGMSTPVRELAQSCGKVQYLAFSTVEHDKLHHMIDDFMSLATVVEVDELSGKTTDTHELMLYHVPNFTTKVNLLNLLMRDEEIFDKVVVFVNSRLTAQKLSQSLHAKKGEVTVLNPFFHDDAGIDNIDDFKQIPECRILIVANEGTTAIDLSGIPFIFHFEIPESGDVFMEHVAKTNEDDVIAITFATDLELPAVKKLEQSLGEKIPVVPLPDDLTIYRPSNAPRSKPEVDESQGGAFHRKKESNSKTYNYGGGAKAKMTKKNKKK</sequence>
<name>A0ABS1R2V3_9SPHI</name>
<reference evidence="7 8" key="1">
    <citation type="submission" date="2021-01" db="EMBL/GenBank/DDBJ databases">
        <title>C459-1 draft genome sequence.</title>
        <authorList>
            <person name="Zhang X.-F."/>
        </authorList>
    </citation>
    <scope>NUCLEOTIDE SEQUENCE [LARGE SCALE GENOMIC DNA]</scope>
    <source>
        <strain evidence="8">C459-1</strain>
    </source>
</reference>
<comment type="caution">
    <text evidence="7">The sequence shown here is derived from an EMBL/GenBank/DDBJ whole genome shotgun (WGS) entry which is preliminary data.</text>
</comment>
<evidence type="ECO:0000313" key="8">
    <source>
        <dbReference type="Proteomes" id="UP000625283"/>
    </source>
</evidence>
<evidence type="ECO:0000256" key="4">
    <source>
        <dbReference type="ARBA" id="ARBA00022840"/>
    </source>
</evidence>
<protein>
    <submittedName>
        <fullName evidence="7">DEAD/DEAH box helicase</fullName>
    </submittedName>
</protein>
<accession>A0ABS1R2V3</accession>
<keyword evidence="3 7" id="KW-0347">Helicase</keyword>
<dbReference type="EMBL" id="JAERTY010000004">
    <property type="protein sequence ID" value="MBL1409040.1"/>
    <property type="molecule type" value="Genomic_DNA"/>
</dbReference>
<keyword evidence="4" id="KW-0067">ATP-binding</keyword>
<feature type="region of interest" description="Disordered" evidence="5">
    <location>
        <begin position="375"/>
        <end position="424"/>
    </location>
</feature>
<dbReference type="Pfam" id="PF00270">
    <property type="entry name" value="DEAD"/>
    <property type="match status" value="1"/>
</dbReference>
<proteinExistence type="predicted"/>
<keyword evidence="1" id="KW-0547">Nucleotide-binding</keyword>
<dbReference type="PANTHER" id="PTHR47959:SF1">
    <property type="entry name" value="ATP-DEPENDENT RNA HELICASE DBPA"/>
    <property type="match status" value="1"/>
</dbReference>
<evidence type="ECO:0000313" key="7">
    <source>
        <dbReference type="EMBL" id="MBL1409040.1"/>
    </source>
</evidence>
<dbReference type="InterPro" id="IPR011545">
    <property type="entry name" value="DEAD/DEAH_box_helicase_dom"/>
</dbReference>
<dbReference type="RefSeq" id="WP_202102789.1">
    <property type="nucleotide sequence ID" value="NZ_JAERTY010000004.1"/>
</dbReference>
<dbReference type="PANTHER" id="PTHR47959">
    <property type="entry name" value="ATP-DEPENDENT RNA HELICASE RHLE-RELATED"/>
    <property type="match status" value="1"/>
</dbReference>
<feature type="domain" description="Helicase ATP-binding" evidence="6">
    <location>
        <begin position="32"/>
        <end position="202"/>
    </location>
</feature>
<evidence type="ECO:0000256" key="5">
    <source>
        <dbReference type="SAM" id="MobiDB-lite"/>
    </source>
</evidence>
<dbReference type="PROSITE" id="PS51192">
    <property type="entry name" value="HELICASE_ATP_BIND_1"/>
    <property type="match status" value="1"/>
</dbReference>
<dbReference type="SMART" id="SM00487">
    <property type="entry name" value="DEXDc"/>
    <property type="match status" value="1"/>
</dbReference>
<dbReference type="GO" id="GO:0004386">
    <property type="term" value="F:helicase activity"/>
    <property type="evidence" value="ECO:0007669"/>
    <property type="project" value="UniProtKB-KW"/>
</dbReference>
<evidence type="ECO:0000256" key="3">
    <source>
        <dbReference type="ARBA" id="ARBA00022806"/>
    </source>
</evidence>
<evidence type="ECO:0000259" key="6">
    <source>
        <dbReference type="PROSITE" id="PS51192"/>
    </source>
</evidence>